<gene>
    <name evidence="2" type="ORF">NCTC13456_01470</name>
</gene>
<dbReference type="AlphaFoldDB" id="A0A376G7K1"/>
<proteinExistence type="predicted"/>
<feature type="transmembrane region" description="Helical" evidence="1">
    <location>
        <begin position="7"/>
        <end position="29"/>
    </location>
</feature>
<name>A0A376G7K1_9FLAO</name>
<feature type="transmembrane region" description="Helical" evidence="1">
    <location>
        <begin position="114"/>
        <end position="132"/>
    </location>
</feature>
<evidence type="ECO:0000256" key="1">
    <source>
        <dbReference type="SAM" id="Phobius"/>
    </source>
</evidence>
<feature type="transmembrane region" description="Helical" evidence="1">
    <location>
        <begin position="162"/>
        <end position="179"/>
    </location>
</feature>
<reference evidence="2 3" key="1">
    <citation type="submission" date="2018-06" db="EMBL/GenBank/DDBJ databases">
        <authorList>
            <consortium name="Pathogen Informatics"/>
            <person name="Doyle S."/>
        </authorList>
    </citation>
    <scope>NUCLEOTIDE SEQUENCE [LARGE SCALE GENOMIC DNA]</scope>
    <source>
        <strain evidence="2 3">NCTC13456</strain>
    </source>
</reference>
<evidence type="ECO:0000313" key="2">
    <source>
        <dbReference type="EMBL" id="STD55313.1"/>
    </source>
</evidence>
<evidence type="ECO:0000313" key="3">
    <source>
        <dbReference type="Proteomes" id="UP000254737"/>
    </source>
</evidence>
<sequence length="275" mass="32466">MINRKKIHYFTYTFCRYFLATMIISYAFAKIFETQFISQPSVYDKPIGNLSGFELTWFYYGYSYWYGLIIASTQIISSLLLFFRQTTRIGIIIFLTFMVNILLMDFAYDIDGAKGMAVVLTMMALFVFLSDYKELIKYFIKTPPLFEEERTVKINKISKLKFIYIPLVFIGFFVLIITLKDKFLSQNQFFGAWENVENNERIYFESANTFQKVNNSTFKPINSGMYDFEKDSIYLKGIQEENQTPEIILKGKFNIHNNVLKIETAKGVEIYKRIR</sequence>
<dbReference type="EMBL" id="UFXS01000001">
    <property type="protein sequence ID" value="STD55313.1"/>
    <property type="molecule type" value="Genomic_DNA"/>
</dbReference>
<keyword evidence="1" id="KW-1133">Transmembrane helix</keyword>
<evidence type="ECO:0008006" key="4">
    <source>
        <dbReference type="Google" id="ProtNLM"/>
    </source>
</evidence>
<dbReference type="Proteomes" id="UP000254737">
    <property type="component" value="Unassembled WGS sequence"/>
</dbReference>
<keyword evidence="1" id="KW-0472">Membrane</keyword>
<dbReference type="STRING" id="343874.GCA_000805695_02781"/>
<feature type="transmembrane region" description="Helical" evidence="1">
    <location>
        <begin position="89"/>
        <end position="108"/>
    </location>
</feature>
<protein>
    <recommendedName>
        <fullName evidence="4">DoxX family protein</fullName>
    </recommendedName>
</protein>
<organism evidence="2 3">
    <name type="scientific">Empedobacter falsenii</name>
    <dbReference type="NCBI Taxonomy" id="343874"/>
    <lineage>
        <taxon>Bacteria</taxon>
        <taxon>Pseudomonadati</taxon>
        <taxon>Bacteroidota</taxon>
        <taxon>Flavobacteriia</taxon>
        <taxon>Flavobacteriales</taxon>
        <taxon>Weeksellaceae</taxon>
        <taxon>Empedobacter</taxon>
    </lineage>
</organism>
<feature type="transmembrane region" description="Helical" evidence="1">
    <location>
        <begin position="64"/>
        <end position="82"/>
    </location>
</feature>
<accession>A0A376G7K1</accession>
<keyword evidence="1" id="KW-0812">Transmembrane</keyword>